<feature type="region of interest" description="Disordered" evidence="1">
    <location>
        <begin position="59"/>
        <end position="78"/>
    </location>
</feature>
<dbReference type="EMBL" id="VSRR010034694">
    <property type="protein sequence ID" value="MPC72402.1"/>
    <property type="molecule type" value="Genomic_DNA"/>
</dbReference>
<accession>A0A5B7HM91</accession>
<keyword evidence="3" id="KW-1185">Reference proteome</keyword>
<gene>
    <name evidence="2" type="ORF">E2C01_066707</name>
</gene>
<sequence length="78" mass="8813">MKTIQPHHDALPQATLTNQRTRWSQVRCAVIREASPANASLSVCCEGFVPHHATRSLHFASPHQGSRRLRQIRPSYIT</sequence>
<dbReference type="AlphaFoldDB" id="A0A5B7HM91"/>
<evidence type="ECO:0000313" key="3">
    <source>
        <dbReference type="Proteomes" id="UP000324222"/>
    </source>
</evidence>
<evidence type="ECO:0000256" key="1">
    <source>
        <dbReference type="SAM" id="MobiDB-lite"/>
    </source>
</evidence>
<reference evidence="2 3" key="1">
    <citation type="submission" date="2019-05" db="EMBL/GenBank/DDBJ databases">
        <title>Another draft genome of Portunus trituberculatus and its Hox gene families provides insights of decapod evolution.</title>
        <authorList>
            <person name="Jeong J.-H."/>
            <person name="Song I."/>
            <person name="Kim S."/>
            <person name="Choi T."/>
            <person name="Kim D."/>
            <person name="Ryu S."/>
            <person name="Kim W."/>
        </authorList>
    </citation>
    <scope>NUCLEOTIDE SEQUENCE [LARGE SCALE GENOMIC DNA]</scope>
    <source>
        <tissue evidence="2">Muscle</tissue>
    </source>
</reference>
<comment type="caution">
    <text evidence="2">The sequence shown here is derived from an EMBL/GenBank/DDBJ whole genome shotgun (WGS) entry which is preliminary data.</text>
</comment>
<evidence type="ECO:0000313" key="2">
    <source>
        <dbReference type="EMBL" id="MPC72402.1"/>
    </source>
</evidence>
<protein>
    <submittedName>
        <fullName evidence="2">Uncharacterized protein</fullName>
    </submittedName>
</protein>
<dbReference type="Proteomes" id="UP000324222">
    <property type="component" value="Unassembled WGS sequence"/>
</dbReference>
<name>A0A5B7HM91_PORTR</name>
<organism evidence="2 3">
    <name type="scientific">Portunus trituberculatus</name>
    <name type="common">Swimming crab</name>
    <name type="synonym">Neptunus trituberculatus</name>
    <dbReference type="NCBI Taxonomy" id="210409"/>
    <lineage>
        <taxon>Eukaryota</taxon>
        <taxon>Metazoa</taxon>
        <taxon>Ecdysozoa</taxon>
        <taxon>Arthropoda</taxon>
        <taxon>Crustacea</taxon>
        <taxon>Multicrustacea</taxon>
        <taxon>Malacostraca</taxon>
        <taxon>Eumalacostraca</taxon>
        <taxon>Eucarida</taxon>
        <taxon>Decapoda</taxon>
        <taxon>Pleocyemata</taxon>
        <taxon>Brachyura</taxon>
        <taxon>Eubrachyura</taxon>
        <taxon>Portunoidea</taxon>
        <taxon>Portunidae</taxon>
        <taxon>Portuninae</taxon>
        <taxon>Portunus</taxon>
    </lineage>
</organism>
<proteinExistence type="predicted"/>